<protein>
    <recommendedName>
        <fullName evidence="9">Hexosyltransferase</fullName>
        <ecNumber evidence="9">2.4.1.-</ecNumber>
    </recommendedName>
</protein>
<dbReference type="InterPro" id="IPR037524">
    <property type="entry name" value="PA14/GLEYA"/>
</dbReference>
<dbReference type="EC" id="2.4.1.-" evidence="9"/>
<dbReference type="InterPro" id="IPR051227">
    <property type="entry name" value="CS_glycosyltransferase"/>
</dbReference>
<dbReference type="AlphaFoldDB" id="A0A913X2V0"/>
<dbReference type="InterPro" id="IPR029044">
    <property type="entry name" value="Nucleotide-diphossugar_trans"/>
</dbReference>
<keyword evidence="12" id="KW-1185">Reference proteome</keyword>
<keyword evidence="5 9" id="KW-0735">Signal-anchor</keyword>
<reference evidence="11" key="1">
    <citation type="submission" date="2022-11" db="UniProtKB">
        <authorList>
            <consortium name="EnsemblMetazoa"/>
        </authorList>
    </citation>
    <scope>IDENTIFICATION</scope>
</reference>
<proteinExistence type="inferred from homology"/>
<dbReference type="OrthoDB" id="5954093at2759"/>
<name>A0A913X2V0_EXADI</name>
<evidence type="ECO:0000256" key="7">
    <source>
        <dbReference type="ARBA" id="ARBA00023034"/>
    </source>
</evidence>
<dbReference type="SUPFAM" id="SSF53448">
    <property type="entry name" value="Nucleotide-diphospho-sugar transferases"/>
    <property type="match status" value="1"/>
</dbReference>
<dbReference type="KEGG" id="epa:110236544"/>
<dbReference type="Gene3D" id="3.90.550.10">
    <property type="entry name" value="Spore Coat Polysaccharide Biosynthesis Protein SpsA, Chain A"/>
    <property type="match status" value="1"/>
</dbReference>
<keyword evidence="3 9" id="KW-0808">Transferase</keyword>
<dbReference type="PANTHER" id="PTHR12369:SF5">
    <property type="entry name" value="HEXOSYLTRANSFERASE"/>
    <property type="match status" value="1"/>
</dbReference>
<dbReference type="PANTHER" id="PTHR12369">
    <property type="entry name" value="CHONDROITIN SYNTHASE"/>
    <property type="match status" value="1"/>
</dbReference>
<sequence length="702" mass="81152">MLRIIRNKFRRHHRVFIYFLIIIVLCVFIHSNLNSGQIIAARDPIAFANVFQKINFTRLELSDVSFDTTIQPYTGIIQEIETTVESITNNYTINTTTSMPVTTTNPGAYRVGHVHSHLWRSICTVNTPSLVQHPLFPLWPSARGHPEMPDELESVMSDPWSAQRITGLLYPPVSGKYRFKIYSDTLSEFWLSSSEEPGKTKLLARNNRNIIHSIEFEKGPLIPVSKRVHLRHGQAYFFDILHGVNNAGEKRVRIRWMLPRAKIFTGIPKTAVSTYLSKDDSLDPVARRYLLSSASLANSEQVLKSARMYHWENKNFSKPFRPYSSYNRENLFTVKFANRWQIMSVFKECEYAPSYTKKRKFKRFEGVHHTHYTDVFPYDESGGKWWSENAPKPVDAAGNAVVSEKDVIDIVKKFMAAVEAEFPGEYILANVINLERNVDKEYGKRFFLELLLIETRTKQLQRISEFVYQLKSNPNTLCKPKGLKWSPRVTVNVILTTKNQGPWVIHYIKNMAEIVHATSDDNVHFIVVDYGNNGVDVAGEFRKYNVTNFTIMKKEGKFHKTLAIDEAAKSVKDDNSIVFLTDLHLNAPHSLFENVRKHTVQGKMTFTPVVFRLSKCARPDSYYNTTTASGFWEGFGYGIFSTYKSDWKAFGGVNVTQFKHKWGGEDWEMVDRVLAKGYEIERIRLPYFYHFYHDKTGMWNQA</sequence>
<dbReference type="GO" id="GO:0008376">
    <property type="term" value="F:acetylgalactosaminyltransferase activity"/>
    <property type="evidence" value="ECO:0007669"/>
    <property type="project" value="InterPro"/>
</dbReference>
<evidence type="ECO:0000256" key="5">
    <source>
        <dbReference type="ARBA" id="ARBA00022968"/>
    </source>
</evidence>
<evidence type="ECO:0000256" key="9">
    <source>
        <dbReference type="RuleBase" id="RU364016"/>
    </source>
</evidence>
<dbReference type="EnsemblMetazoa" id="XM_021042082.2">
    <property type="protein sequence ID" value="XP_020897741.1"/>
    <property type="gene ID" value="LOC110236544"/>
</dbReference>
<keyword evidence="4 9" id="KW-0812">Transmembrane</keyword>
<dbReference type="Proteomes" id="UP000887567">
    <property type="component" value="Unplaced"/>
</dbReference>
<dbReference type="RefSeq" id="XP_020897741.1">
    <property type="nucleotide sequence ID" value="XM_021042082.2"/>
</dbReference>
<feature type="domain" description="PA14" evidence="10">
    <location>
        <begin position="103"/>
        <end position="271"/>
    </location>
</feature>
<dbReference type="GO" id="GO:0032580">
    <property type="term" value="C:Golgi cisterna membrane"/>
    <property type="evidence" value="ECO:0007669"/>
    <property type="project" value="UniProtKB-SubCell"/>
</dbReference>
<evidence type="ECO:0000259" key="10">
    <source>
        <dbReference type="PROSITE" id="PS51820"/>
    </source>
</evidence>
<evidence type="ECO:0000313" key="11">
    <source>
        <dbReference type="EnsemblMetazoa" id="XP_020897741.1"/>
    </source>
</evidence>
<evidence type="ECO:0000256" key="4">
    <source>
        <dbReference type="ARBA" id="ARBA00022692"/>
    </source>
</evidence>
<evidence type="ECO:0000256" key="1">
    <source>
        <dbReference type="ARBA" id="ARBA00004447"/>
    </source>
</evidence>
<dbReference type="PROSITE" id="PS51820">
    <property type="entry name" value="PA14"/>
    <property type="match status" value="1"/>
</dbReference>
<keyword evidence="6 9" id="KW-1133">Transmembrane helix</keyword>
<dbReference type="Pfam" id="PF05679">
    <property type="entry name" value="CHGN"/>
    <property type="match status" value="1"/>
</dbReference>
<dbReference type="InterPro" id="IPR008428">
    <property type="entry name" value="Chond_GalNAc"/>
</dbReference>
<evidence type="ECO:0000256" key="3">
    <source>
        <dbReference type="ARBA" id="ARBA00022679"/>
    </source>
</evidence>
<dbReference type="SUPFAM" id="SSF56988">
    <property type="entry name" value="Anthrax protective antigen"/>
    <property type="match status" value="1"/>
</dbReference>
<feature type="transmembrane region" description="Helical" evidence="9">
    <location>
        <begin position="15"/>
        <end position="33"/>
    </location>
</feature>
<dbReference type="GeneID" id="110236544"/>
<comment type="similarity">
    <text evidence="2 9">Belongs to the chondroitin N-acetylgalactosaminyltransferase family.</text>
</comment>
<accession>A0A913X2V0</accession>
<evidence type="ECO:0000256" key="6">
    <source>
        <dbReference type="ARBA" id="ARBA00022989"/>
    </source>
</evidence>
<comment type="subcellular location">
    <subcellularLocation>
        <location evidence="1 9">Golgi apparatus</location>
        <location evidence="1 9">Golgi stack membrane</location>
        <topology evidence="1 9">Single-pass type II membrane protein</topology>
    </subcellularLocation>
</comment>
<keyword evidence="8 9" id="KW-0472">Membrane</keyword>
<organism evidence="11 12">
    <name type="scientific">Exaiptasia diaphana</name>
    <name type="common">Tropical sea anemone</name>
    <name type="synonym">Aiptasia pulchella</name>
    <dbReference type="NCBI Taxonomy" id="2652724"/>
    <lineage>
        <taxon>Eukaryota</taxon>
        <taxon>Metazoa</taxon>
        <taxon>Cnidaria</taxon>
        <taxon>Anthozoa</taxon>
        <taxon>Hexacorallia</taxon>
        <taxon>Actiniaria</taxon>
        <taxon>Aiptasiidae</taxon>
        <taxon>Exaiptasia</taxon>
    </lineage>
</organism>
<keyword evidence="7 9" id="KW-0333">Golgi apparatus</keyword>
<evidence type="ECO:0000313" key="12">
    <source>
        <dbReference type="Proteomes" id="UP000887567"/>
    </source>
</evidence>
<evidence type="ECO:0000256" key="8">
    <source>
        <dbReference type="ARBA" id="ARBA00023136"/>
    </source>
</evidence>
<evidence type="ECO:0000256" key="2">
    <source>
        <dbReference type="ARBA" id="ARBA00009239"/>
    </source>
</evidence>